<name>A0A250WR42_9CHLO</name>
<keyword evidence="4" id="KW-1185">Reference proteome</keyword>
<evidence type="ECO:0000313" key="4">
    <source>
        <dbReference type="Proteomes" id="UP000232323"/>
    </source>
</evidence>
<keyword evidence="2" id="KW-0732">Signal</keyword>
<reference evidence="3 4" key="1">
    <citation type="submission" date="2017-08" db="EMBL/GenBank/DDBJ databases">
        <title>Acidophilic green algal genome provides insights into adaptation to an acidic environment.</title>
        <authorList>
            <person name="Hirooka S."/>
            <person name="Hirose Y."/>
            <person name="Kanesaki Y."/>
            <person name="Higuchi S."/>
            <person name="Fujiwara T."/>
            <person name="Onuma R."/>
            <person name="Era A."/>
            <person name="Ohbayashi R."/>
            <person name="Uzuka A."/>
            <person name="Nozaki H."/>
            <person name="Yoshikawa H."/>
            <person name="Miyagishima S.Y."/>
        </authorList>
    </citation>
    <scope>NUCLEOTIDE SEQUENCE [LARGE SCALE GENOMIC DNA]</scope>
    <source>
        <strain evidence="3 4">NIES-2499</strain>
    </source>
</reference>
<feature type="compositionally biased region" description="Pro residues" evidence="1">
    <location>
        <begin position="233"/>
        <end position="251"/>
    </location>
</feature>
<dbReference type="Proteomes" id="UP000232323">
    <property type="component" value="Unassembled WGS sequence"/>
</dbReference>
<comment type="caution">
    <text evidence="3">The sequence shown here is derived from an EMBL/GenBank/DDBJ whole genome shotgun (WGS) entry which is preliminary data.</text>
</comment>
<dbReference type="PANTHER" id="PTHR34407">
    <property type="entry name" value="EXPRESSED PROTEIN"/>
    <property type="match status" value="1"/>
</dbReference>
<dbReference type="EMBL" id="BEGY01000003">
    <property type="protein sequence ID" value="GAX73283.1"/>
    <property type="molecule type" value="Genomic_DNA"/>
</dbReference>
<feature type="compositionally biased region" description="Polar residues" evidence="1">
    <location>
        <begin position="252"/>
        <end position="261"/>
    </location>
</feature>
<evidence type="ECO:0000313" key="3">
    <source>
        <dbReference type="EMBL" id="GAX73283.1"/>
    </source>
</evidence>
<proteinExistence type="predicted"/>
<sequence length="686" mass="75073">MGGPILTSSTSFNILLCFIVWHHCSKIFAAKYQSPSLLIPTAQRNIADAPSLLSWPWPYPSLPWQNRWWNITDLDRGQSLNNFNQLADVMYKLRNKMGIVVLAIGSSVVQDLGGCWPFELNHTKARKLVLEPPNAYTYGCCDKLGEDGWLSAFMSFLDQAFPGNDNVLINAGRGALPLWGFVEIGCLEANLPKAQRPDLILIENHEPKEKFSSAQFTEKVIWRLFSHPFGPPATLPLDPNPSPSPSIPPPTAQGSTSVPSCLPDSSGNLRTIVPAVLFMNTLMATIPSCTNSSCGGNLIEDEIQPLLRYYGFGAVSVRSMLRSLAAELEADGGQSQSSVMEADGHAGVASKDAVQIMSERCVSLMMDHVHPKLLGRVLYADLLAIHMLEAARHHGVPANVSPSLDIISSKRDGALNEFTRRRDRALSEVVLSEVVKGSAGTLKKVQAFDHDARWYKREQLQATRKAGFVSISNASGVSSRVLRGAGLLIDTCRPVPRLLPASSYIISGRIVYAMKCYGSLSPVDMRLVQEGSLGNLEVVHNTGFQYSEHQVHGDTKKRKPGWVANTSGSKLIFRVDSSFQAITNATSSNTTDTTARVSLLMLHSYEHMGMARLSCLSGCTCVPLDVDFHETQQRTSLLKSHTLEVTQHDQCVVEIHVLSKTTSGEFKVKLAQAVSKVPIPSSVQRV</sequence>
<dbReference type="PANTHER" id="PTHR34407:SF1">
    <property type="entry name" value="SGNH HYDROLASE-TYPE ESTERASE DOMAIN-CONTAINING PROTEIN"/>
    <property type="match status" value="1"/>
</dbReference>
<evidence type="ECO:0000256" key="1">
    <source>
        <dbReference type="SAM" id="MobiDB-lite"/>
    </source>
</evidence>
<protein>
    <submittedName>
        <fullName evidence="3">Uncharacterized protein</fullName>
    </submittedName>
</protein>
<dbReference type="AlphaFoldDB" id="A0A250WR42"/>
<gene>
    <name evidence="3" type="ORF">CEUSTIGMA_g737.t1</name>
</gene>
<evidence type="ECO:0000256" key="2">
    <source>
        <dbReference type="SAM" id="SignalP"/>
    </source>
</evidence>
<feature type="region of interest" description="Disordered" evidence="1">
    <location>
        <begin position="233"/>
        <end position="261"/>
    </location>
</feature>
<feature type="chain" id="PRO_5012219587" evidence="2">
    <location>
        <begin position="30"/>
        <end position="686"/>
    </location>
</feature>
<accession>A0A250WR42</accession>
<feature type="signal peptide" evidence="2">
    <location>
        <begin position="1"/>
        <end position="29"/>
    </location>
</feature>
<dbReference type="OrthoDB" id="508378at2759"/>
<organism evidence="3 4">
    <name type="scientific">Chlamydomonas eustigma</name>
    <dbReference type="NCBI Taxonomy" id="1157962"/>
    <lineage>
        <taxon>Eukaryota</taxon>
        <taxon>Viridiplantae</taxon>
        <taxon>Chlorophyta</taxon>
        <taxon>core chlorophytes</taxon>
        <taxon>Chlorophyceae</taxon>
        <taxon>CS clade</taxon>
        <taxon>Chlamydomonadales</taxon>
        <taxon>Chlamydomonadaceae</taxon>
        <taxon>Chlamydomonas</taxon>
    </lineage>
</organism>